<gene>
    <name evidence="2" type="ORF">GCM10010985_43100</name>
</gene>
<organism evidence="2 3">
    <name type="scientific">Caballeronia grimmiae</name>
    <dbReference type="NCBI Taxonomy" id="1071679"/>
    <lineage>
        <taxon>Bacteria</taxon>
        <taxon>Pseudomonadati</taxon>
        <taxon>Pseudomonadota</taxon>
        <taxon>Betaproteobacteria</taxon>
        <taxon>Burkholderiales</taxon>
        <taxon>Burkholderiaceae</taxon>
        <taxon>Caballeronia</taxon>
    </lineage>
</organism>
<dbReference type="Proteomes" id="UP000597138">
    <property type="component" value="Unassembled WGS sequence"/>
</dbReference>
<protein>
    <submittedName>
        <fullName evidence="2">Uncharacterized protein</fullName>
    </submittedName>
</protein>
<dbReference type="EMBL" id="BMEG01000007">
    <property type="protein sequence ID" value="GGD83954.1"/>
    <property type="molecule type" value="Genomic_DNA"/>
</dbReference>
<proteinExistence type="predicted"/>
<sequence>MNQASGGIAPTGARTPTGSPNWGVATLPPARYMVKVDVEALPDPKPSVARAATLGCDAYERSRRFHARVDFWTGEECSPRVGVAGRRPYPIRASTYAKP</sequence>
<evidence type="ECO:0000313" key="2">
    <source>
        <dbReference type="EMBL" id="GGD83954.1"/>
    </source>
</evidence>
<keyword evidence="3" id="KW-1185">Reference proteome</keyword>
<feature type="region of interest" description="Disordered" evidence="1">
    <location>
        <begin position="1"/>
        <end position="23"/>
    </location>
</feature>
<comment type="caution">
    <text evidence="2">The sequence shown here is derived from an EMBL/GenBank/DDBJ whole genome shotgun (WGS) entry which is preliminary data.</text>
</comment>
<name>A0ABQ1RVA6_9BURK</name>
<evidence type="ECO:0000313" key="3">
    <source>
        <dbReference type="Proteomes" id="UP000597138"/>
    </source>
</evidence>
<evidence type="ECO:0000256" key="1">
    <source>
        <dbReference type="SAM" id="MobiDB-lite"/>
    </source>
</evidence>
<accession>A0ABQ1RVA6</accession>
<reference evidence="3" key="1">
    <citation type="journal article" date="2019" name="Int. J. Syst. Evol. Microbiol.">
        <title>The Global Catalogue of Microorganisms (GCM) 10K type strain sequencing project: providing services to taxonomists for standard genome sequencing and annotation.</title>
        <authorList>
            <consortium name="The Broad Institute Genomics Platform"/>
            <consortium name="The Broad Institute Genome Sequencing Center for Infectious Disease"/>
            <person name="Wu L."/>
            <person name="Ma J."/>
        </authorList>
    </citation>
    <scope>NUCLEOTIDE SEQUENCE [LARGE SCALE GENOMIC DNA]</scope>
    <source>
        <strain evidence="3">CGMCC 1.11013</strain>
    </source>
</reference>